<evidence type="ECO:0000313" key="8">
    <source>
        <dbReference type="EMBL" id="CAB3411278.1"/>
    </source>
</evidence>
<comment type="similarity">
    <text evidence="1">Belongs to the aldo/keto reductase family.</text>
</comment>
<reference evidence="8 9" key="1">
    <citation type="submission" date="2020-04" db="EMBL/GenBank/DDBJ databases">
        <authorList>
            <person name="Laetsch R D."/>
            <person name="Stevens L."/>
            <person name="Kumar S."/>
            <person name="Blaxter L. M."/>
        </authorList>
    </citation>
    <scope>NUCLEOTIDE SEQUENCE [LARGE SCALE GENOMIC DNA]</scope>
</reference>
<dbReference type="InterPro" id="IPR023210">
    <property type="entry name" value="NADP_OxRdtase_dom"/>
</dbReference>
<evidence type="ECO:0000259" key="7">
    <source>
        <dbReference type="Pfam" id="PF00248"/>
    </source>
</evidence>
<dbReference type="EMBL" id="CADEPM010000013">
    <property type="protein sequence ID" value="CAB3411278.1"/>
    <property type="molecule type" value="Genomic_DNA"/>
</dbReference>
<dbReference type="PROSITE" id="PS00062">
    <property type="entry name" value="ALDOKETO_REDUCTASE_2"/>
    <property type="match status" value="1"/>
</dbReference>
<accession>A0A8S1FBG2</accession>
<dbReference type="Proteomes" id="UP000494206">
    <property type="component" value="Unassembled WGS sequence"/>
</dbReference>
<evidence type="ECO:0000256" key="3">
    <source>
        <dbReference type="ARBA" id="ARBA00023002"/>
    </source>
</evidence>
<keyword evidence="9" id="KW-1185">Reference proteome</keyword>
<proteinExistence type="inferred from homology"/>
<gene>
    <name evidence="8" type="ORF">CBOVIS_LOCUS12688</name>
</gene>
<dbReference type="InterPro" id="IPR036812">
    <property type="entry name" value="NAD(P)_OxRdtase_dom_sf"/>
</dbReference>
<dbReference type="FunFam" id="3.20.20.100:FF:000006">
    <property type="entry name" value="Aldo-keto reductase family 1 member A1"/>
    <property type="match status" value="1"/>
</dbReference>
<comment type="caution">
    <text evidence="8">The sequence shown here is derived from an EMBL/GenBank/DDBJ whole genome shotgun (WGS) entry which is preliminary data.</text>
</comment>
<keyword evidence="2" id="KW-0521">NADP</keyword>
<dbReference type="Gene3D" id="3.20.20.100">
    <property type="entry name" value="NADP-dependent oxidoreductase domain"/>
    <property type="match status" value="1"/>
</dbReference>
<dbReference type="AlphaFoldDB" id="A0A8S1FBG2"/>
<feature type="site" description="Lowers pKa of active site Tyr" evidence="6">
    <location>
        <position position="79"/>
    </location>
</feature>
<evidence type="ECO:0000256" key="5">
    <source>
        <dbReference type="PIRSR" id="PIRSR000097-2"/>
    </source>
</evidence>
<evidence type="ECO:0000256" key="2">
    <source>
        <dbReference type="ARBA" id="ARBA00022857"/>
    </source>
</evidence>
<evidence type="ECO:0000256" key="1">
    <source>
        <dbReference type="ARBA" id="ARBA00007905"/>
    </source>
</evidence>
<name>A0A8S1FBG2_9PELO</name>
<dbReference type="GO" id="GO:0016491">
    <property type="term" value="F:oxidoreductase activity"/>
    <property type="evidence" value="ECO:0007669"/>
    <property type="project" value="UniProtKB-KW"/>
</dbReference>
<feature type="domain" description="NADP-dependent oxidoreductase" evidence="7">
    <location>
        <begin position="18"/>
        <end position="293"/>
    </location>
</feature>
<dbReference type="PIRSF" id="PIRSF000097">
    <property type="entry name" value="AKR"/>
    <property type="match status" value="1"/>
</dbReference>
<dbReference type="PROSITE" id="PS00798">
    <property type="entry name" value="ALDOKETO_REDUCTASE_1"/>
    <property type="match status" value="1"/>
</dbReference>
<evidence type="ECO:0000256" key="6">
    <source>
        <dbReference type="PIRSR" id="PIRSR000097-3"/>
    </source>
</evidence>
<dbReference type="InterPro" id="IPR018170">
    <property type="entry name" value="Aldo/ket_reductase_CS"/>
</dbReference>
<feature type="active site" description="Proton donor" evidence="4">
    <location>
        <position position="50"/>
    </location>
</feature>
<evidence type="ECO:0000256" key="4">
    <source>
        <dbReference type="PIRSR" id="PIRSR000097-1"/>
    </source>
</evidence>
<dbReference type="InterPro" id="IPR020471">
    <property type="entry name" value="AKR"/>
</dbReference>
<dbReference type="PROSITE" id="PS00063">
    <property type="entry name" value="ALDOKETO_REDUCTASE_3"/>
    <property type="match status" value="1"/>
</dbReference>
<dbReference type="PRINTS" id="PR00069">
    <property type="entry name" value="ALDKETRDTASE"/>
</dbReference>
<evidence type="ECO:0000313" key="9">
    <source>
        <dbReference type="Proteomes" id="UP000494206"/>
    </source>
</evidence>
<sequence length="317" mass="36124">MTVPNVRLSSGHDMPIFGLGTWQSKPGEVGAAIKIAIEAGYRHFDCAFAYQNQKEIGEVLAELFSSGKVKREEIFITSKIWNTFHSLGQARKNVDMILEELKLEYIDLLLIHWPQGYEEGGEIFPLGENNKMRYSNEDYLDTWKALEEAHNNGKVRSIGISNFNHKQIERLWNAASVKPSVLQIEMHPFFNQEKLRKFCAQKNIAVTAYSPLGNPGSAFFRKSGDPDVLSNEVIAEIAKKHGKTNAQVVLRWFIEHGVIVIPKSTSEARIKENFNIFDFSLTTEEVEEIDGVNKNWRIVDLTARDGDHPHFPFLEDF</sequence>
<dbReference type="PANTHER" id="PTHR11732">
    <property type="entry name" value="ALDO/KETO REDUCTASE"/>
    <property type="match status" value="1"/>
</dbReference>
<keyword evidence="3" id="KW-0560">Oxidoreductase</keyword>
<dbReference type="OrthoDB" id="416253at2759"/>
<dbReference type="SUPFAM" id="SSF51430">
    <property type="entry name" value="NAD(P)-linked oxidoreductase"/>
    <property type="match status" value="1"/>
</dbReference>
<dbReference type="Pfam" id="PF00248">
    <property type="entry name" value="Aldo_ket_red"/>
    <property type="match status" value="1"/>
</dbReference>
<protein>
    <recommendedName>
        <fullName evidence="7">NADP-dependent oxidoreductase domain-containing protein</fullName>
    </recommendedName>
</protein>
<organism evidence="8 9">
    <name type="scientific">Caenorhabditis bovis</name>
    <dbReference type="NCBI Taxonomy" id="2654633"/>
    <lineage>
        <taxon>Eukaryota</taxon>
        <taxon>Metazoa</taxon>
        <taxon>Ecdysozoa</taxon>
        <taxon>Nematoda</taxon>
        <taxon>Chromadorea</taxon>
        <taxon>Rhabditida</taxon>
        <taxon>Rhabditina</taxon>
        <taxon>Rhabditomorpha</taxon>
        <taxon>Rhabditoidea</taxon>
        <taxon>Rhabditidae</taxon>
        <taxon>Peloderinae</taxon>
        <taxon>Caenorhabditis</taxon>
    </lineage>
</organism>
<feature type="binding site" evidence="5">
    <location>
        <position position="112"/>
    </location>
    <ligand>
        <name>substrate</name>
    </ligand>
</feature>